<dbReference type="KEGG" id="mflg:ABS361_08690"/>
<organism evidence="1">
    <name type="scientific">Methyloraptor flagellatus</name>
    <dbReference type="NCBI Taxonomy" id="3162530"/>
    <lineage>
        <taxon>Bacteria</taxon>
        <taxon>Pseudomonadati</taxon>
        <taxon>Pseudomonadota</taxon>
        <taxon>Alphaproteobacteria</taxon>
        <taxon>Hyphomicrobiales</taxon>
        <taxon>Ancalomicrobiaceae</taxon>
        <taxon>Methyloraptor</taxon>
    </lineage>
</organism>
<dbReference type="RefSeq" id="WP_407051375.1">
    <property type="nucleotide sequence ID" value="NZ_CP158568.1"/>
</dbReference>
<dbReference type="EMBL" id="CP158568">
    <property type="protein sequence ID" value="XBY46280.1"/>
    <property type="molecule type" value="Genomic_DNA"/>
</dbReference>
<sequence>MLKSSIIAAATAAFVLAGFGISDADARSRSYGYHATKFRTGTCKRSSCFAKHPTGRYVYPLRR</sequence>
<name>A0AAU7XE03_9HYPH</name>
<reference evidence="1" key="1">
    <citation type="submission" date="2024-06" db="EMBL/GenBank/DDBJ databases">
        <title>Methylostella associata gen. nov., sp. nov., a novel Ancalomicrobiaceae-affiliated facultatively methylotrophic bacteria that feed on methanotrophs of the genus Methylococcus.</title>
        <authorList>
            <person name="Saltykova V."/>
            <person name="Danilova O.V."/>
            <person name="Oshkin I.Y."/>
            <person name="Belova S.E."/>
            <person name="Pimenov N.V."/>
            <person name="Dedysh S.N."/>
        </authorList>
    </citation>
    <scope>NUCLEOTIDE SEQUENCE</scope>
    <source>
        <strain evidence="1">S20</strain>
    </source>
</reference>
<dbReference type="AlphaFoldDB" id="A0AAU7XE03"/>
<proteinExistence type="predicted"/>
<evidence type="ECO:0000313" key="1">
    <source>
        <dbReference type="EMBL" id="XBY46280.1"/>
    </source>
</evidence>
<gene>
    <name evidence="1" type="ORF">ABS361_08690</name>
</gene>
<accession>A0AAU7XE03</accession>
<protein>
    <submittedName>
        <fullName evidence="1">Uncharacterized protein</fullName>
    </submittedName>
</protein>